<keyword evidence="3" id="KW-1185">Reference proteome</keyword>
<proteinExistence type="predicted"/>
<dbReference type="Proteomes" id="UP000320421">
    <property type="component" value="Chromosome"/>
</dbReference>
<evidence type="ECO:0000313" key="3">
    <source>
        <dbReference type="Proteomes" id="UP000320421"/>
    </source>
</evidence>
<accession>A0A517PQN9</accession>
<keyword evidence="1" id="KW-1133">Transmembrane helix</keyword>
<dbReference type="EMBL" id="CP036266">
    <property type="protein sequence ID" value="QDT21687.1"/>
    <property type="molecule type" value="Genomic_DNA"/>
</dbReference>
<evidence type="ECO:0000313" key="2">
    <source>
        <dbReference type="EMBL" id="QDT21687.1"/>
    </source>
</evidence>
<feature type="transmembrane region" description="Helical" evidence="1">
    <location>
        <begin position="28"/>
        <end position="49"/>
    </location>
</feature>
<dbReference type="AlphaFoldDB" id="A0A517PQN9"/>
<protein>
    <submittedName>
        <fullName evidence="2">Uncharacterized protein</fullName>
    </submittedName>
</protein>
<name>A0A517PQN9_9PLAN</name>
<keyword evidence="1" id="KW-0812">Transmembrane</keyword>
<organism evidence="2 3">
    <name type="scientific">Gimesia chilikensis</name>
    <dbReference type="NCBI Taxonomy" id="2605989"/>
    <lineage>
        <taxon>Bacteria</taxon>
        <taxon>Pseudomonadati</taxon>
        <taxon>Planctomycetota</taxon>
        <taxon>Planctomycetia</taxon>
        <taxon>Planctomycetales</taxon>
        <taxon>Planctomycetaceae</taxon>
        <taxon>Gimesia</taxon>
    </lineage>
</organism>
<reference evidence="2 3" key="1">
    <citation type="submission" date="2019-02" db="EMBL/GenBank/DDBJ databases">
        <title>Deep-cultivation of Planctomycetes and their phenomic and genomic characterization uncovers novel biology.</title>
        <authorList>
            <person name="Wiegand S."/>
            <person name="Jogler M."/>
            <person name="Boedeker C."/>
            <person name="Pinto D."/>
            <person name="Vollmers J."/>
            <person name="Rivas-Marin E."/>
            <person name="Kohn T."/>
            <person name="Peeters S.H."/>
            <person name="Heuer A."/>
            <person name="Rast P."/>
            <person name="Oberbeckmann S."/>
            <person name="Bunk B."/>
            <person name="Jeske O."/>
            <person name="Meyerdierks A."/>
            <person name="Storesund J.E."/>
            <person name="Kallscheuer N."/>
            <person name="Luecker S."/>
            <person name="Lage O.M."/>
            <person name="Pohl T."/>
            <person name="Merkel B.J."/>
            <person name="Hornburger P."/>
            <person name="Mueller R.-W."/>
            <person name="Bruemmer F."/>
            <person name="Labrenz M."/>
            <person name="Spormann A.M."/>
            <person name="Op den Camp H."/>
            <person name="Overmann J."/>
            <person name="Amann R."/>
            <person name="Jetten M.S.M."/>
            <person name="Mascher T."/>
            <person name="Medema M.H."/>
            <person name="Devos D.P."/>
            <person name="Kaster A.-K."/>
            <person name="Ovreas L."/>
            <person name="Rohde M."/>
            <person name="Galperin M.Y."/>
            <person name="Jogler C."/>
        </authorList>
    </citation>
    <scope>NUCLEOTIDE SEQUENCE [LARGE SCALE GENOMIC DNA]</scope>
    <source>
        <strain evidence="2 3">HG66A1</strain>
    </source>
</reference>
<gene>
    <name evidence="2" type="ORF">HG66A1_34900</name>
</gene>
<sequence length="92" mass="10388">MMGLECSSVGNDTGFIITRRADTWGRTLFFTVGFLFLDCSVALMVFCSLRSARILFGPTRLWAGSGLFVSDWAKALRLIWFERNGVGYRDVH</sequence>
<keyword evidence="1" id="KW-0472">Membrane</keyword>
<evidence type="ECO:0000256" key="1">
    <source>
        <dbReference type="SAM" id="Phobius"/>
    </source>
</evidence>